<feature type="region of interest" description="Disordered" evidence="1">
    <location>
        <begin position="203"/>
        <end position="236"/>
    </location>
</feature>
<feature type="compositionally biased region" description="Low complexity" evidence="1">
    <location>
        <begin position="94"/>
        <end position="109"/>
    </location>
</feature>
<dbReference type="OrthoDB" id="205662at2759"/>
<evidence type="ECO:0000313" key="3">
    <source>
        <dbReference type="Proteomes" id="UP000076532"/>
    </source>
</evidence>
<reference evidence="2 3" key="1">
    <citation type="journal article" date="2016" name="Mol. Biol. Evol.">
        <title>Comparative Genomics of Early-Diverging Mushroom-Forming Fungi Provides Insights into the Origins of Lignocellulose Decay Capabilities.</title>
        <authorList>
            <person name="Nagy L.G."/>
            <person name="Riley R."/>
            <person name="Tritt A."/>
            <person name="Adam C."/>
            <person name="Daum C."/>
            <person name="Floudas D."/>
            <person name="Sun H."/>
            <person name="Yadav J.S."/>
            <person name="Pangilinan J."/>
            <person name="Larsson K.H."/>
            <person name="Matsuura K."/>
            <person name="Barry K."/>
            <person name="Labutti K."/>
            <person name="Kuo R."/>
            <person name="Ohm R.A."/>
            <person name="Bhattacharya S.S."/>
            <person name="Shirouzu T."/>
            <person name="Yoshinaga Y."/>
            <person name="Martin F.M."/>
            <person name="Grigoriev I.V."/>
            <person name="Hibbett D.S."/>
        </authorList>
    </citation>
    <scope>NUCLEOTIDE SEQUENCE [LARGE SCALE GENOMIC DNA]</scope>
    <source>
        <strain evidence="2 3">CBS 109695</strain>
    </source>
</reference>
<name>A0A167SWN5_9AGAM</name>
<dbReference type="Proteomes" id="UP000076532">
    <property type="component" value="Unassembled WGS sequence"/>
</dbReference>
<sequence>MPLRTIKVIIQHVVAHYGDEVYDFLSSSFDDPSATIVYPYVYRILNSSARAAEVQTLSRRNGLAREHAGQSYSPPSSRPISPMETGSATSANNRRSSPSHRTSPSSSSTGNGLFSPTAEEPDPDAQLLTIIGHISSETTGALHKEGITELHHFLKAHPHKKARVEKMLESTGAAFRKYINRALASRAAEDQERGVAVADTLSKLESNQHSAPVSPVTSDFSPRTRPPVITDQAGQDKLSRLHDLFQYRSSTISNGSSHGPGTPPSTTMRIP</sequence>
<proteinExistence type="predicted"/>
<feature type="compositionally biased region" description="Low complexity" evidence="1">
    <location>
        <begin position="71"/>
        <end position="82"/>
    </location>
</feature>
<dbReference type="STRING" id="436010.A0A167SWN5"/>
<dbReference type="EMBL" id="KV418697">
    <property type="protein sequence ID" value="KZP02320.1"/>
    <property type="molecule type" value="Genomic_DNA"/>
</dbReference>
<feature type="region of interest" description="Disordered" evidence="1">
    <location>
        <begin position="60"/>
        <end position="122"/>
    </location>
</feature>
<keyword evidence="3" id="KW-1185">Reference proteome</keyword>
<feature type="compositionally biased region" description="Polar residues" evidence="1">
    <location>
        <begin position="203"/>
        <end position="221"/>
    </location>
</feature>
<gene>
    <name evidence="2" type="ORF">FIBSPDRAFT_1055950</name>
</gene>
<organism evidence="2 3">
    <name type="scientific">Athelia psychrophila</name>
    <dbReference type="NCBI Taxonomy" id="1759441"/>
    <lineage>
        <taxon>Eukaryota</taxon>
        <taxon>Fungi</taxon>
        <taxon>Dikarya</taxon>
        <taxon>Basidiomycota</taxon>
        <taxon>Agaricomycotina</taxon>
        <taxon>Agaricomycetes</taxon>
        <taxon>Agaricomycetidae</taxon>
        <taxon>Atheliales</taxon>
        <taxon>Atheliaceae</taxon>
        <taxon>Athelia</taxon>
    </lineage>
</organism>
<evidence type="ECO:0000313" key="2">
    <source>
        <dbReference type="EMBL" id="KZP02320.1"/>
    </source>
</evidence>
<evidence type="ECO:0000256" key="1">
    <source>
        <dbReference type="SAM" id="MobiDB-lite"/>
    </source>
</evidence>
<dbReference type="AlphaFoldDB" id="A0A167SWN5"/>
<accession>A0A167SWN5</accession>
<feature type="compositionally biased region" description="Polar residues" evidence="1">
    <location>
        <begin position="84"/>
        <end position="93"/>
    </location>
</feature>
<protein>
    <submittedName>
        <fullName evidence="2">Uncharacterized protein</fullName>
    </submittedName>
</protein>
<feature type="region of interest" description="Disordered" evidence="1">
    <location>
        <begin position="248"/>
        <end position="271"/>
    </location>
</feature>